<reference evidence="2" key="1">
    <citation type="submission" date="2021-02" db="EMBL/GenBank/DDBJ databases">
        <authorList>
            <person name="Dougan E. K."/>
            <person name="Rhodes N."/>
            <person name="Thang M."/>
            <person name="Chan C."/>
        </authorList>
    </citation>
    <scope>NUCLEOTIDE SEQUENCE</scope>
</reference>
<feature type="compositionally biased region" description="Acidic residues" evidence="1">
    <location>
        <begin position="177"/>
        <end position="193"/>
    </location>
</feature>
<evidence type="ECO:0000256" key="1">
    <source>
        <dbReference type="SAM" id="MobiDB-lite"/>
    </source>
</evidence>
<sequence>MAFTLQRRLRVSKGELGWVPPDEVLVDGKLYVKFYKWDSYLVHIMTGKQLYLNKAKSASSGSLDCELWDDLVKSRQEAANALLTQAKNVDEGAEPQPKKKPKIQRETSKSMLLLPETVEVTCRGYQLRMLLRGLGTQVLWLEATIENLEWFYEKVQSSAVKPRKEKSMGKKQNRKEEEDDEASQEGCEDEIPE</sequence>
<organism evidence="2 3">
    <name type="scientific">Symbiodinium necroappetens</name>
    <dbReference type="NCBI Taxonomy" id="1628268"/>
    <lineage>
        <taxon>Eukaryota</taxon>
        <taxon>Sar</taxon>
        <taxon>Alveolata</taxon>
        <taxon>Dinophyceae</taxon>
        <taxon>Suessiales</taxon>
        <taxon>Symbiodiniaceae</taxon>
        <taxon>Symbiodinium</taxon>
    </lineage>
</organism>
<proteinExistence type="predicted"/>
<dbReference type="EMBL" id="CAJNJA010073929">
    <property type="protein sequence ID" value="CAE7911220.1"/>
    <property type="molecule type" value="Genomic_DNA"/>
</dbReference>
<feature type="region of interest" description="Disordered" evidence="1">
    <location>
        <begin position="156"/>
        <end position="193"/>
    </location>
</feature>
<comment type="caution">
    <text evidence="2">The sequence shown here is derived from an EMBL/GenBank/DDBJ whole genome shotgun (WGS) entry which is preliminary data.</text>
</comment>
<accession>A0A813BMN7</accession>
<dbReference type="AlphaFoldDB" id="A0A813BMN7"/>
<feature type="region of interest" description="Disordered" evidence="1">
    <location>
        <begin position="87"/>
        <end position="107"/>
    </location>
</feature>
<dbReference type="OrthoDB" id="433177at2759"/>
<evidence type="ECO:0000313" key="3">
    <source>
        <dbReference type="Proteomes" id="UP000601435"/>
    </source>
</evidence>
<feature type="compositionally biased region" description="Basic residues" evidence="1">
    <location>
        <begin position="161"/>
        <end position="173"/>
    </location>
</feature>
<protein>
    <submittedName>
        <fullName evidence="2">Uncharacterized protein</fullName>
    </submittedName>
</protein>
<gene>
    <name evidence="2" type="ORF">SNEC2469_LOCUS31035</name>
</gene>
<evidence type="ECO:0000313" key="2">
    <source>
        <dbReference type="EMBL" id="CAE7911220.1"/>
    </source>
</evidence>
<name>A0A813BMN7_9DINO</name>
<dbReference type="Proteomes" id="UP000601435">
    <property type="component" value="Unassembled WGS sequence"/>
</dbReference>
<keyword evidence="3" id="KW-1185">Reference proteome</keyword>